<dbReference type="AlphaFoldDB" id="A0A173UHU9"/>
<sequence length="450" mass="51433">MSYTWYEVFWFFLLYSFAGWVIGTSGAALKEKKFIDVGFLFGPWCPSYGFGAVGFALFLPELKDQPVFLFAGGVILSFIITSFTGVTLERIFHQKWKDYSRRRFNFGGYVNLPYTVVWGAAALLCIWIVNPFLSKIIGILPYGLGKVILIIAYVIIIIDFIGTVSGILSVHIRLARLGKLVLVEEVADNLQKAADYMGNGLTGWVLKHLEKSHEGLEIKEIIRSKLQRREKAQEMTGVFAAGCGFYKLFWLFFLGSFLGDITETIFCWWKMGTITSRSSVVYGPFSLVWGIGCFFLTYMLYQYRDRSDSFIFIFGTVLGGAYEYICSVVLELVFGTVFWDYSKIPFNLGGRINLLYCFFWGIAAVVWMKILYPKLSGFIEKIPKKIGVPLTWFLVVFMVFDMAISGLALNRYHERHQSAKTPETAITKILDTRFPDTRMERIYPSAKHVR</sequence>
<feature type="transmembrane region" description="Helical" evidence="1">
    <location>
        <begin position="41"/>
        <end position="60"/>
    </location>
</feature>
<dbReference type="EMBL" id="QSID01000002">
    <property type="protein sequence ID" value="RHC67341.1"/>
    <property type="molecule type" value="Genomic_DNA"/>
</dbReference>
<dbReference type="OrthoDB" id="9789229at2"/>
<keyword evidence="1" id="KW-0472">Membrane</keyword>
<feature type="transmembrane region" description="Helical" evidence="1">
    <location>
        <begin position="6"/>
        <end position="29"/>
    </location>
</feature>
<feature type="transmembrane region" description="Helical" evidence="1">
    <location>
        <begin position="280"/>
        <end position="301"/>
    </location>
</feature>
<dbReference type="EMBL" id="QSEP01000207">
    <property type="protein sequence ID" value="RGZ75777.1"/>
    <property type="molecule type" value="Genomic_DNA"/>
</dbReference>
<evidence type="ECO:0000256" key="1">
    <source>
        <dbReference type="SAM" id="Phobius"/>
    </source>
</evidence>
<gene>
    <name evidence="4" type="ORF">DW833_01430</name>
    <name evidence="3" type="ORF">DW972_15440</name>
    <name evidence="2" type="ORF">ERS852578_02433</name>
</gene>
<dbReference type="EMBL" id="CYYC01000036">
    <property type="protein sequence ID" value="CUN13936.1"/>
    <property type="molecule type" value="Genomic_DNA"/>
</dbReference>
<dbReference type="InterPro" id="IPR010540">
    <property type="entry name" value="CmpB_TMEM229"/>
</dbReference>
<evidence type="ECO:0000313" key="6">
    <source>
        <dbReference type="Proteomes" id="UP000284621"/>
    </source>
</evidence>
<accession>A0A173UHU9</accession>
<dbReference type="RefSeq" id="WP_044923768.1">
    <property type="nucleotide sequence ID" value="NZ_CABJFJ010000002.1"/>
</dbReference>
<evidence type="ECO:0000313" key="2">
    <source>
        <dbReference type="EMBL" id="CUN13936.1"/>
    </source>
</evidence>
<evidence type="ECO:0000313" key="7">
    <source>
        <dbReference type="Proteomes" id="UP000286561"/>
    </source>
</evidence>
<feature type="transmembrane region" description="Helical" evidence="1">
    <location>
        <begin position="353"/>
        <end position="372"/>
    </location>
</feature>
<feature type="transmembrane region" description="Helical" evidence="1">
    <location>
        <begin position="149"/>
        <end position="170"/>
    </location>
</feature>
<organism evidence="2 5">
    <name type="scientific">Anaerobutyricum hallii</name>
    <dbReference type="NCBI Taxonomy" id="39488"/>
    <lineage>
        <taxon>Bacteria</taxon>
        <taxon>Bacillati</taxon>
        <taxon>Bacillota</taxon>
        <taxon>Clostridia</taxon>
        <taxon>Lachnospirales</taxon>
        <taxon>Lachnospiraceae</taxon>
        <taxon>Anaerobutyricum</taxon>
    </lineage>
</organism>
<name>A0A173UHU9_9FIRM</name>
<dbReference type="Proteomes" id="UP000095390">
    <property type="component" value="Unassembled WGS sequence"/>
</dbReference>
<proteinExistence type="predicted"/>
<keyword evidence="6" id="KW-1185">Reference proteome</keyword>
<feature type="transmembrane region" description="Helical" evidence="1">
    <location>
        <begin position="109"/>
        <end position="129"/>
    </location>
</feature>
<feature type="transmembrane region" description="Helical" evidence="1">
    <location>
        <begin position="321"/>
        <end position="341"/>
    </location>
</feature>
<evidence type="ECO:0000313" key="4">
    <source>
        <dbReference type="EMBL" id="RHC67341.1"/>
    </source>
</evidence>
<dbReference type="Pfam" id="PF06541">
    <property type="entry name" value="ABC_trans_CmpB"/>
    <property type="match status" value="2"/>
</dbReference>
<feature type="transmembrane region" description="Helical" evidence="1">
    <location>
        <begin position="392"/>
        <end position="410"/>
    </location>
</feature>
<dbReference type="GeneID" id="75047348"/>
<keyword evidence="1" id="KW-1133">Transmembrane helix</keyword>
<reference evidence="2 5" key="1">
    <citation type="submission" date="2015-09" db="EMBL/GenBank/DDBJ databases">
        <authorList>
            <consortium name="Pathogen Informatics"/>
        </authorList>
    </citation>
    <scope>NUCLEOTIDE SEQUENCE [LARGE SCALE GENOMIC DNA]</scope>
    <source>
        <strain evidence="2 5">2789STDY5834966</strain>
    </source>
</reference>
<dbReference type="Proteomes" id="UP000286561">
    <property type="component" value="Unassembled WGS sequence"/>
</dbReference>
<dbReference type="Proteomes" id="UP000284621">
    <property type="component" value="Unassembled WGS sequence"/>
</dbReference>
<keyword evidence="1" id="KW-0812">Transmembrane</keyword>
<reference evidence="6 7" key="2">
    <citation type="submission" date="2018-08" db="EMBL/GenBank/DDBJ databases">
        <title>A genome reference for cultivated species of the human gut microbiota.</title>
        <authorList>
            <person name="Zou Y."/>
            <person name="Xue W."/>
            <person name="Luo G."/>
        </authorList>
    </citation>
    <scope>NUCLEOTIDE SEQUENCE [LARGE SCALE GENOMIC DNA]</scope>
    <source>
        <strain evidence="4 6">AM34-3LB</strain>
        <strain evidence="3 7">AM48-23BH</strain>
    </source>
</reference>
<evidence type="ECO:0000313" key="5">
    <source>
        <dbReference type="Proteomes" id="UP000095390"/>
    </source>
</evidence>
<protein>
    <submittedName>
        <fullName evidence="2">Predicted membrane protein</fullName>
    </submittedName>
</protein>
<feature type="transmembrane region" description="Helical" evidence="1">
    <location>
        <begin position="66"/>
        <end position="88"/>
    </location>
</feature>
<evidence type="ECO:0000313" key="3">
    <source>
        <dbReference type="EMBL" id="RGZ75777.1"/>
    </source>
</evidence>